<evidence type="ECO:0000313" key="3">
    <source>
        <dbReference type="EMBL" id="MBE9373063.1"/>
    </source>
</evidence>
<protein>
    <submittedName>
        <fullName evidence="3">Pentapeptide repeat-containing protein</fullName>
    </submittedName>
</protein>
<accession>A0A929B7K9</accession>
<feature type="transmembrane region" description="Helical" evidence="2">
    <location>
        <begin position="18"/>
        <end position="40"/>
    </location>
</feature>
<dbReference type="EMBL" id="JADEYC010000002">
    <property type="protein sequence ID" value="MBE9373063.1"/>
    <property type="molecule type" value="Genomic_DNA"/>
</dbReference>
<evidence type="ECO:0000256" key="2">
    <source>
        <dbReference type="SAM" id="Phobius"/>
    </source>
</evidence>
<feature type="compositionally biased region" description="Basic and acidic residues" evidence="1">
    <location>
        <begin position="234"/>
        <end position="248"/>
    </location>
</feature>
<keyword evidence="2" id="KW-0812">Transmembrane</keyword>
<keyword evidence="2" id="KW-0472">Membrane</keyword>
<evidence type="ECO:0000256" key="1">
    <source>
        <dbReference type="SAM" id="MobiDB-lite"/>
    </source>
</evidence>
<reference evidence="3" key="1">
    <citation type="submission" date="2020-10" db="EMBL/GenBank/DDBJ databases">
        <title>Diversity and distribution of actinomycetes associated with coral in the coast of Hainan.</title>
        <authorList>
            <person name="Li F."/>
        </authorList>
    </citation>
    <scope>NUCLEOTIDE SEQUENCE</scope>
    <source>
        <strain evidence="3">HNM0983</strain>
    </source>
</reference>
<dbReference type="AlphaFoldDB" id="A0A929B7K9"/>
<gene>
    <name evidence="3" type="ORF">IQ251_01245</name>
</gene>
<name>A0A929B7K9_9PSEU</name>
<feature type="region of interest" description="Disordered" evidence="1">
    <location>
        <begin position="233"/>
        <end position="311"/>
    </location>
</feature>
<keyword evidence="2" id="KW-1133">Transmembrane helix</keyword>
<feature type="transmembrane region" description="Helical" evidence="2">
    <location>
        <begin position="52"/>
        <end position="72"/>
    </location>
</feature>
<organism evidence="3 4">
    <name type="scientific">Saccharopolyspora montiporae</name>
    <dbReference type="NCBI Taxonomy" id="2781240"/>
    <lineage>
        <taxon>Bacteria</taxon>
        <taxon>Bacillati</taxon>
        <taxon>Actinomycetota</taxon>
        <taxon>Actinomycetes</taxon>
        <taxon>Pseudonocardiales</taxon>
        <taxon>Pseudonocardiaceae</taxon>
        <taxon>Saccharopolyspora</taxon>
    </lineage>
</organism>
<dbReference type="Proteomes" id="UP000598360">
    <property type="component" value="Unassembled WGS sequence"/>
</dbReference>
<evidence type="ECO:0000313" key="4">
    <source>
        <dbReference type="Proteomes" id="UP000598360"/>
    </source>
</evidence>
<comment type="caution">
    <text evidence="3">The sequence shown here is derived from an EMBL/GenBank/DDBJ whole genome shotgun (WGS) entry which is preliminary data.</text>
</comment>
<proteinExistence type="predicted"/>
<dbReference type="RefSeq" id="WP_193926510.1">
    <property type="nucleotide sequence ID" value="NZ_JADEYC010000002.1"/>
</dbReference>
<sequence>MTRAKGSDEHAVLSTRVIVWRAVGLLVLAAGSITALWLALSAGRAEPSVRLDIIRTALTIVVGGGGAAGLLLTARRQRTTELDLAQKDHDSTEARVTELYGKAAEQLGNDKAPVRLAGIFALERLAQTYPQHRRTIVDPLCAYLRMPFDPHGTGAESRQEQQVRESAQQVLTTHLRAEDADSFWADVRLNLTGATLTTFTFIRCCARFATFSGAVFVGPAVFRGSSFDVQGDFRGPHDGIDARSRLGRTDFGGVHGDADHIARRHRPARRDAGASSLAAEHPEPSGHPHPERGTLRRPAQSEPLRFPWSSD</sequence>
<keyword evidence="4" id="KW-1185">Reference proteome</keyword>
<feature type="compositionally biased region" description="Basic and acidic residues" evidence="1">
    <location>
        <begin position="280"/>
        <end position="294"/>
    </location>
</feature>